<gene>
    <name evidence="2" type="ORF">EDD28_0015</name>
    <name evidence="3" type="ORF">EDD28_0103</name>
</gene>
<feature type="region of interest" description="Disordered" evidence="1">
    <location>
        <begin position="1"/>
        <end position="22"/>
    </location>
</feature>
<evidence type="ECO:0000313" key="3">
    <source>
        <dbReference type="EMBL" id="ROR95546.1"/>
    </source>
</evidence>
<dbReference type="AlphaFoldDB" id="A0A3N2D6V0"/>
<organism evidence="2 4">
    <name type="scientific">Salana multivorans</name>
    <dbReference type="NCBI Taxonomy" id="120377"/>
    <lineage>
        <taxon>Bacteria</taxon>
        <taxon>Bacillati</taxon>
        <taxon>Actinomycetota</taxon>
        <taxon>Actinomycetes</taxon>
        <taxon>Micrococcales</taxon>
        <taxon>Beutenbergiaceae</taxon>
        <taxon>Salana</taxon>
    </lineage>
</organism>
<feature type="compositionally biased region" description="Low complexity" evidence="1">
    <location>
        <begin position="12"/>
        <end position="22"/>
    </location>
</feature>
<dbReference type="EMBL" id="RKHQ01000001">
    <property type="protein sequence ID" value="ROR95462.1"/>
    <property type="molecule type" value="Genomic_DNA"/>
</dbReference>
<dbReference type="RefSeq" id="WP_123737786.1">
    <property type="nucleotide sequence ID" value="NZ_RKHQ01000001.1"/>
</dbReference>
<protein>
    <submittedName>
        <fullName evidence="2">Uncharacterized protein</fullName>
    </submittedName>
</protein>
<evidence type="ECO:0000313" key="4">
    <source>
        <dbReference type="Proteomes" id="UP000275356"/>
    </source>
</evidence>
<evidence type="ECO:0000256" key="1">
    <source>
        <dbReference type="SAM" id="MobiDB-lite"/>
    </source>
</evidence>
<accession>A0A3N2D6V0</accession>
<comment type="caution">
    <text evidence="2">The sequence shown here is derived from an EMBL/GenBank/DDBJ whole genome shotgun (WGS) entry which is preliminary data.</text>
</comment>
<reference evidence="2 4" key="1">
    <citation type="submission" date="2018-11" db="EMBL/GenBank/DDBJ databases">
        <title>Sequencing the genomes of 1000 actinobacteria strains.</title>
        <authorList>
            <person name="Klenk H.-P."/>
        </authorList>
    </citation>
    <scope>NUCLEOTIDE SEQUENCE [LARGE SCALE GENOMIC DNA]</scope>
    <source>
        <strain evidence="2 4">DSM 13521</strain>
    </source>
</reference>
<name>A0A3N2D6V0_9MICO</name>
<evidence type="ECO:0000313" key="2">
    <source>
        <dbReference type="EMBL" id="ROR95462.1"/>
    </source>
</evidence>
<sequence length="100" mass="11398">MSRSYPDEKTVAAAVRGARQAARRYPNDLEPDDATQEAYLFLLENESRVLAALARRGGSDNVRKLVSQTFRDRVRKSPWASWHRRPLSDAYDEMAEAEEG</sequence>
<feature type="compositionally biased region" description="Basic and acidic residues" evidence="1">
    <location>
        <begin position="1"/>
        <end position="10"/>
    </location>
</feature>
<dbReference type="EMBL" id="RKHQ01000001">
    <property type="protein sequence ID" value="ROR95546.1"/>
    <property type="molecule type" value="Genomic_DNA"/>
</dbReference>
<keyword evidence="4" id="KW-1185">Reference proteome</keyword>
<dbReference type="Proteomes" id="UP000275356">
    <property type="component" value="Unassembled WGS sequence"/>
</dbReference>
<proteinExistence type="predicted"/>